<dbReference type="Pfam" id="PF02037">
    <property type="entry name" value="SAP"/>
    <property type="match status" value="1"/>
</dbReference>
<feature type="compositionally biased region" description="Low complexity" evidence="1">
    <location>
        <begin position="315"/>
        <end position="328"/>
    </location>
</feature>
<feature type="compositionally biased region" description="Polar residues" evidence="1">
    <location>
        <begin position="192"/>
        <end position="203"/>
    </location>
</feature>
<organism evidence="3 4">
    <name type="scientific">Cladophialophora carrionii CBS 160.54</name>
    <dbReference type="NCBI Taxonomy" id="1279043"/>
    <lineage>
        <taxon>Eukaryota</taxon>
        <taxon>Fungi</taxon>
        <taxon>Dikarya</taxon>
        <taxon>Ascomycota</taxon>
        <taxon>Pezizomycotina</taxon>
        <taxon>Eurotiomycetes</taxon>
        <taxon>Chaetothyriomycetidae</taxon>
        <taxon>Chaetothyriales</taxon>
        <taxon>Herpotrichiellaceae</taxon>
        <taxon>Cladophialophora</taxon>
    </lineage>
</organism>
<protein>
    <recommendedName>
        <fullName evidence="2">SAP domain-containing protein</fullName>
    </recommendedName>
</protein>
<feature type="compositionally biased region" description="Basic and acidic residues" evidence="1">
    <location>
        <begin position="156"/>
        <end position="176"/>
    </location>
</feature>
<dbReference type="InterPro" id="IPR034257">
    <property type="entry name" value="Acinus_RRM"/>
</dbReference>
<gene>
    <name evidence="3" type="ORF">G647_05643</name>
</gene>
<evidence type="ECO:0000259" key="2">
    <source>
        <dbReference type="Pfam" id="PF02037"/>
    </source>
</evidence>
<feature type="compositionally biased region" description="Basic and acidic residues" evidence="1">
    <location>
        <begin position="116"/>
        <end position="130"/>
    </location>
</feature>
<feature type="domain" description="SAP" evidence="2">
    <location>
        <begin position="5"/>
        <end position="40"/>
    </location>
</feature>
<dbReference type="GeneID" id="19984136"/>
<evidence type="ECO:0000256" key="1">
    <source>
        <dbReference type="SAM" id="MobiDB-lite"/>
    </source>
</evidence>
<dbReference type="VEuPathDB" id="FungiDB:G647_05643"/>
<dbReference type="CDD" id="cd12432">
    <property type="entry name" value="RRM_ACINU"/>
    <property type="match status" value="1"/>
</dbReference>
<dbReference type="InterPro" id="IPR036361">
    <property type="entry name" value="SAP_dom_sf"/>
</dbReference>
<dbReference type="Pfam" id="PF16294">
    <property type="entry name" value="RSB_motif"/>
    <property type="match status" value="1"/>
</dbReference>
<sequence>MTDWRKYKVADLKEECKSRDIPTTGLKLKQQYIDKLEEYEAQSGEGATEDVQEQDVEMAHGEPVWSVNGDSSQPHDVKPDVSEAANEGTQEEDAGEGRAPDQEDIKETNIPPALQEEERRTEAHSEKEQESTPEVPPLTADAGVKDALFVPEPENVTEKLEEKRLQETVEGHHDKQQAPSEPVQRNDEESFTPDQQQAPSKDLQQNDEESITADRAVSSPKPAVSSTPQPSQLPSDSSTPLTSQIPPSDLAEDQKNRRKRSATPIPSAEEVARKKMRLSEEANERKAQVALEQMEAATELSKDIRMEHTDVGLPAVSAKQTNASAAAAEPPPASQGSTLVPLEARKMTPSRSPSRSRSPAEDRDVPPAIHPATSSLYISRLKRPIQPQAFRSHIISKTKTRSSDDSDPITAFYLDNIKSHAFISFTSVSAASRVRSAMHGVRYPEEGSREPLFVDYVPDDKVQSWIDQETESGFGRGGSSGRRVFEVVYEDRGDGIEAIFQEVDTTKPRAPLEPSRGSRLSFERQQLGSAPAPAGVHPDRAGLVPRDDRGRDRDRPRAPAPPSGPKNASSDPGRGFKALDELFNSTTTKPKLYYKPVPPSVAADRLGMFRGLHSRYAELGRTGDEGMKRYSFEKSKDREEWVDKGPEFGHGRRGQERLVGGDRGFRGRGRGGPYRGRAVDSWRGGSAR</sequence>
<dbReference type="PANTHER" id="PTHR47031:SF3">
    <property type="entry name" value="SAP DOMAIN-CONTAINING PROTEIN"/>
    <property type="match status" value="1"/>
</dbReference>
<name>V9DD04_9EURO</name>
<dbReference type="PANTHER" id="PTHR47031">
    <property type="entry name" value="SAP DNA-BINDING DOMAIN-CONTAINING PROTEIN"/>
    <property type="match status" value="1"/>
</dbReference>
<feature type="region of interest" description="Disordered" evidence="1">
    <location>
        <begin position="39"/>
        <end position="290"/>
    </location>
</feature>
<feature type="compositionally biased region" description="Basic and acidic residues" evidence="1">
    <location>
        <begin position="95"/>
        <end position="107"/>
    </location>
</feature>
<feature type="region of interest" description="Disordered" evidence="1">
    <location>
        <begin position="311"/>
        <end position="377"/>
    </location>
</feature>
<proteinExistence type="predicted"/>
<dbReference type="Gene3D" id="1.10.720.30">
    <property type="entry name" value="SAP domain"/>
    <property type="match status" value="1"/>
</dbReference>
<dbReference type="EMBL" id="KB822705">
    <property type="protein sequence ID" value="ETI23837.1"/>
    <property type="molecule type" value="Genomic_DNA"/>
</dbReference>
<feature type="compositionally biased region" description="Basic and acidic residues" evidence="1">
    <location>
        <begin position="537"/>
        <end position="557"/>
    </location>
</feature>
<feature type="compositionally biased region" description="Acidic residues" evidence="1">
    <location>
        <begin position="47"/>
        <end position="56"/>
    </location>
</feature>
<feature type="region of interest" description="Disordered" evidence="1">
    <location>
        <begin position="499"/>
        <end position="577"/>
    </location>
</feature>
<feature type="compositionally biased region" description="Polar residues" evidence="1">
    <location>
        <begin position="224"/>
        <end position="246"/>
    </location>
</feature>
<dbReference type="RefSeq" id="XP_008728192.1">
    <property type="nucleotide sequence ID" value="XM_008729970.1"/>
</dbReference>
<dbReference type="OrthoDB" id="5348404at2759"/>
<dbReference type="AlphaFoldDB" id="V9DD04"/>
<evidence type="ECO:0000313" key="3">
    <source>
        <dbReference type="EMBL" id="ETI23837.1"/>
    </source>
</evidence>
<feature type="compositionally biased region" description="Basic and acidic residues" evidence="1">
    <location>
        <begin position="638"/>
        <end position="665"/>
    </location>
</feature>
<evidence type="ECO:0000313" key="4">
    <source>
        <dbReference type="Proteomes" id="UP000030678"/>
    </source>
</evidence>
<dbReference type="InterPro" id="IPR003034">
    <property type="entry name" value="SAP_dom"/>
</dbReference>
<dbReference type="InterPro" id="IPR032552">
    <property type="entry name" value="RSB_motif"/>
</dbReference>
<dbReference type="Proteomes" id="UP000030678">
    <property type="component" value="Unassembled WGS sequence"/>
</dbReference>
<feature type="region of interest" description="Disordered" evidence="1">
    <location>
        <begin position="638"/>
        <end position="688"/>
    </location>
</feature>
<feature type="compositionally biased region" description="Basic and acidic residues" evidence="1">
    <location>
        <begin position="270"/>
        <end position="287"/>
    </location>
</feature>
<dbReference type="HOGENOM" id="CLU_016396_0_0_1"/>
<accession>V9DD04</accession>
<reference evidence="3 4" key="1">
    <citation type="submission" date="2013-03" db="EMBL/GenBank/DDBJ databases">
        <title>The Genome Sequence of Cladophialophora carrionii CBS 160.54.</title>
        <authorList>
            <consortium name="The Broad Institute Genomics Platform"/>
            <person name="Cuomo C."/>
            <person name="de Hoog S."/>
            <person name="Gorbushina A."/>
            <person name="Walker B."/>
            <person name="Young S.K."/>
            <person name="Zeng Q."/>
            <person name="Gargeya S."/>
            <person name="Fitzgerald M."/>
            <person name="Haas B."/>
            <person name="Abouelleil A."/>
            <person name="Allen A.W."/>
            <person name="Alvarado L."/>
            <person name="Arachchi H.M."/>
            <person name="Berlin A.M."/>
            <person name="Chapman S.B."/>
            <person name="Gainer-Dewar J."/>
            <person name="Goldberg J."/>
            <person name="Griggs A."/>
            <person name="Gujja S."/>
            <person name="Hansen M."/>
            <person name="Howarth C."/>
            <person name="Imamovic A."/>
            <person name="Ireland A."/>
            <person name="Larimer J."/>
            <person name="McCowan C."/>
            <person name="Murphy C."/>
            <person name="Pearson M."/>
            <person name="Poon T.W."/>
            <person name="Priest M."/>
            <person name="Roberts A."/>
            <person name="Saif S."/>
            <person name="Shea T."/>
            <person name="Sisk P."/>
            <person name="Sykes S."/>
            <person name="Wortman J."/>
            <person name="Nusbaum C."/>
            <person name="Birren B."/>
        </authorList>
    </citation>
    <scope>NUCLEOTIDE SEQUENCE [LARGE SCALE GENOMIC DNA]</scope>
    <source>
        <strain evidence="3 4">CBS 160.54</strain>
    </source>
</reference>
<dbReference type="SUPFAM" id="SSF68906">
    <property type="entry name" value="SAP domain"/>
    <property type="match status" value="1"/>
</dbReference>